<organism evidence="6 7">
    <name type="scientific">Galleria mellonella</name>
    <name type="common">Greater wax moth</name>
    <dbReference type="NCBI Taxonomy" id="7137"/>
    <lineage>
        <taxon>Eukaryota</taxon>
        <taxon>Metazoa</taxon>
        <taxon>Ecdysozoa</taxon>
        <taxon>Arthropoda</taxon>
        <taxon>Hexapoda</taxon>
        <taxon>Insecta</taxon>
        <taxon>Pterygota</taxon>
        <taxon>Neoptera</taxon>
        <taxon>Endopterygota</taxon>
        <taxon>Lepidoptera</taxon>
        <taxon>Glossata</taxon>
        <taxon>Ditrysia</taxon>
        <taxon>Pyraloidea</taxon>
        <taxon>Pyralidae</taxon>
        <taxon>Galleriinae</taxon>
        <taxon>Galleria</taxon>
    </lineage>
</organism>
<dbReference type="CDD" id="cd06526">
    <property type="entry name" value="metazoan_ACD"/>
    <property type="match status" value="1"/>
</dbReference>
<dbReference type="RefSeq" id="XP_052753092.1">
    <property type="nucleotide sequence ID" value="XM_052897132.1"/>
</dbReference>
<protein>
    <submittedName>
        <fullName evidence="7">Protein lethal(2)essential for life-like</fullName>
    </submittedName>
</protein>
<dbReference type="Proteomes" id="UP001652740">
    <property type="component" value="Unplaced"/>
</dbReference>
<keyword evidence="6" id="KW-1185">Reference proteome</keyword>
<dbReference type="PRINTS" id="PR00299">
    <property type="entry name" value="ACRYSTALLIN"/>
</dbReference>
<feature type="compositionally biased region" description="Polar residues" evidence="4">
    <location>
        <begin position="142"/>
        <end position="160"/>
    </location>
</feature>
<dbReference type="GeneID" id="113519478"/>
<dbReference type="InterPro" id="IPR001436">
    <property type="entry name" value="Alpha-crystallin/sHSP_animal"/>
</dbReference>
<feature type="region of interest" description="Disordered" evidence="4">
    <location>
        <begin position="132"/>
        <end position="160"/>
    </location>
</feature>
<dbReference type="InterPro" id="IPR008978">
    <property type="entry name" value="HSP20-like_chaperone"/>
</dbReference>
<comment type="similarity">
    <text evidence="2 3">Belongs to the small heat shock protein (HSP20) family.</text>
</comment>
<dbReference type="PANTHER" id="PTHR45640">
    <property type="entry name" value="HEAT SHOCK PROTEIN HSP-12.2-RELATED"/>
    <property type="match status" value="1"/>
</dbReference>
<evidence type="ECO:0000256" key="2">
    <source>
        <dbReference type="PROSITE-ProRule" id="PRU00285"/>
    </source>
</evidence>
<proteinExistence type="inferred from homology"/>
<keyword evidence="1" id="KW-0346">Stress response</keyword>
<dbReference type="PANTHER" id="PTHR45640:SF13">
    <property type="entry name" value="HEAT SHOCK PROTEIN 22-RELATED"/>
    <property type="match status" value="1"/>
</dbReference>
<dbReference type="PROSITE" id="PS01031">
    <property type="entry name" value="SHSP"/>
    <property type="match status" value="1"/>
</dbReference>
<evidence type="ECO:0000313" key="6">
    <source>
        <dbReference type="Proteomes" id="UP001652740"/>
    </source>
</evidence>
<dbReference type="Pfam" id="PF00011">
    <property type="entry name" value="HSP20"/>
    <property type="match status" value="1"/>
</dbReference>
<sequence>MWKHIQFKNMFLNSVLGLRFQPIFYSFSKRNIRPTIKLAKDKFQLTIDVRQFNKDEIRVKARPEYVIIEGKQERKTKTGFVMRQFVRKFKLPQGCDPQTMQSKLSADGLLTVTAPRKSCLTSNLPCETLIPISEPKEDKGDSTISVQNTDPCNPKSNKPS</sequence>
<evidence type="ECO:0000256" key="3">
    <source>
        <dbReference type="RuleBase" id="RU003616"/>
    </source>
</evidence>
<accession>A0ABM3MNY4</accession>
<evidence type="ECO:0000256" key="4">
    <source>
        <dbReference type="SAM" id="MobiDB-lite"/>
    </source>
</evidence>
<evidence type="ECO:0000259" key="5">
    <source>
        <dbReference type="PROSITE" id="PS01031"/>
    </source>
</evidence>
<dbReference type="Gene3D" id="2.60.40.790">
    <property type="match status" value="1"/>
</dbReference>
<reference evidence="7" key="1">
    <citation type="submission" date="2025-08" db="UniProtKB">
        <authorList>
            <consortium name="RefSeq"/>
        </authorList>
    </citation>
    <scope>IDENTIFICATION</scope>
    <source>
        <tissue evidence="7">Whole larvae</tissue>
    </source>
</reference>
<dbReference type="SUPFAM" id="SSF49764">
    <property type="entry name" value="HSP20-like chaperones"/>
    <property type="match status" value="1"/>
</dbReference>
<feature type="domain" description="SHSP" evidence="5">
    <location>
        <begin position="23"/>
        <end position="135"/>
    </location>
</feature>
<evidence type="ECO:0000313" key="7">
    <source>
        <dbReference type="RefSeq" id="XP_052753092.1"/>
    </source>
</evidence>
<name>A0ABM3MNY4_GALME</name>
<dbReference type="InterPro" id="IPR002068">
    <property type="entry name" value="A-crystallin/Hsp20_dom"/>
</dbReference>
<gene>
    <name evidence="7" type="primary">LOC113519478</name>
</gene>
<evidence type="ECO:0000256" key="1">
    <source>
        <dbReference type="ARBA" id="ARBA00023016"/>
    </source>
</evidence>